<keyword evidence="1" id="KW-1133">Transmembrane helix</keyword>
<feature type="transmembrane region" description="Helical" evidence="1">
    <location>
        <begin position="215"/>
        <end position="234"/>
    </location>
</feature>
<keyword evidence="1" id="KW-0812">Transmembrane</keyword>
<evidence type="ECO:0000313" key="3">
    <source>
        <dbReference type="Proteomes" id="UP000187209"/>
    </source>
</evidence>
<comment type="caution">
    <text evidence="2">The sequence shown here is derived from an EMBL/GenBank/DDBJ whole genome shotgun (WGS) entry which is preliminary data.</text>
</comment>
<organism evidence="2 3">
    <name type="scientific">Stentor coeruleus</name>
    <dbReference type="NCBI Taxonomy" id="5963"/>
    <lineage>
        <taxon>Eukaryota</taxon>
        <taxon>Sar</taxon>
        <taxon>Alveolata</taxon>
        <taxon>Ciliophora</taxon>
        <taxon>Postciliodesmatophora</taxon>
        <taxon>Heterotrichea</taxon>
        <taxon>Heterotrichida</taxon>
        <taxon>Stentoridae</taxon>
        <taxon>Stentor</taxon>
    </lineage>
</organism>
<evidence type="ECO:0000256" key="1">
    <source>
        <dbReference type="SAM" id="Phobius"/>
    </source>
</evidence>
<evidence type="ECO:0000313" key="2">
    <source>
        <dbReference type="EMBL" id="OMJ72444.1"/>
    </source>
</evidence>
<sequence length="238" mass="27156">MATEEVQFSRLKASGIGKKVSRPPSKVDNILRRLSVIKNSLDKNWTRLDKLNSGCDASASEHLINSLKEKKSILDQINAVKRTFAEEYIKSLEEGLNISDQIQSLLEVLETEGSMIDSKLKTLDILIEKKAHLEAATENLRAQYLENIKEEANLKRSIDFHRGKIIQCLIEKNAIMKFEGEKEIKEIEEKLKIIDRPQPKKVVFEFNVQENNQGLILFPLLGIVFILGLIKIFLLNSQ</sequence>
<protein>
    <submittedName>
        <fullName evidence="2">Uncharacterized protein</fullName>
    </submittedName>
</protein>
<keyword evidence="1" id="KW-0472">Membrane</keyword>
<reference evidence="2 3" key="1">
    <citation type="submission" date="2016-11" db="EMBL/GenBank/DDBJ databases">
        <title>The macronuclear genome of Stentor coeruleus: a giant cell with tiny introns.</title>
        <authorList>
            <person name="Slabodnick M."/>
            <person name="Ruby J.G."/>
            <person name="Reiff S.B."/>
            <person name="Swart E.C."/>
            <person name="Gosai S."/>
            <person name="Prabakaran S."/>
            <person name="Witkowska E."/>
            <person name="Larue G.E."/>
            <person name="Fisher S."/>
            <person name="Freeman R.M."/>
            <person name="Gunawardena J."/>
            <person name="Chu W."/>
            <person name="Stover N.A."/>
            <person name="Gregory B.D."/>
            <person name="Nowacki M."/>
            <person name="Derisi J."/>
            <person name="Roy S.W."/>
            <person name="Marshall W.F."/>
            <person name="Sood P."/>
        </authorList>
    </citation>
    <scope>NUCLEOTIDE SEQUENCE [LARGE SCALE GENOMIC DNA]</scope>
    <source>
        <strain evidence="2">WM001</strain>
    </source>
</reference>
<gene>
    <name evidence="2" type="ORF">SteCoe_29126</name>
</gene>
<dbReference type="AlphaFoldDB" id="A0A1R2B6L1"/>
<proteinExistence type="predicted"/>
<dbReference type="EMBL" id="MPUH01000901">
    <property type="protein sequence ID" value="OMJ72444.1"/>
    <property type="molecule type" value="Genomic_DNA"/>
</dbReference>
<dbReference type="Proteomes" id="UP000187209">
    <property type="component" value="Unassembled WGS sequence"/>
</dbReference>
<keyword evidence="3" id="KW-1185">Reference proteome</keyword>
<accession>A0A1R2B6L1</accession>
<name>A0A1R2B6L1_9CILI</name>